<evidence type="ECO:0000256" key="3">
    <source>
        <dbReference type="ARBA" id="ARBA00023163"/>
    </source>
</evidence>
<dbReference type="Proteomes" id="UP001549321">
    <property type="component" value="Unassembled WGS sequence"/>
</dbReference>
<protein>
    <submittedName>
        <fullName evidence="5">Transcriptional regulator GlxA family with amidase domain</fullName>
    </submittedName>
</protein>
<organism evidence="5 6">
    <name type="scientific">Kaistia defluvii</name>
    <dbReference type="NCBI Taxonomy" id="410841"/>
    <lineage>
        <taxon>Bacteria</taxon>
        <taxon>Pseudomonadati</taxon>
        <taxon>Pseudomonadota</taxon>
        <taxon>Alphaproteobacteria</taxon>
        <taxon>Hyphomicrobiales</taxon>
        <taxon>Kaistiaceae</taxon>
        <taxon>Kaistia</taxon>
    </lineage>
</organism>
<dbReference type="PANTHER" id="PTHR43130:SF3">
    <property type="entry name" value="HTH-TYPE TRANSCRIPTIONAL REGULATOR RV1931C"/>
    <property type="match status" value="1"/>
</dbReference>
<keyword evidence="6" id="KW-1185">Reference proteome</keyword>
<proteinExistence type="predicted"/>
<dbReference type="Pfam" id="PF12833">
    <property type="entry name" value="HTH_18"/>
    <property type="match status" value="1"/>
</dbReference>
<dbReference type="Pfam" id="PF01965">
    <property type="entry name" value="DJ-1_PfpI"/>
    <property type="match status" value="1"/>
</dbReference>
<dbReference type="Gene3D" id="3.40.50.880">
    <property type="match status" value="1"/>
</dbReference>
<dbReference type="InterPro" id="IPR018060">
    <property type="entry name" value="HTH_AraC"/>
</dbReference>
<keyword evidence="1" id="KW-0805">Transcription regulation</keyword>
<dbReference type="InterPro" id="IPR029062">
    <property type="entry name" value="Class_I_gatase-like"/>
</dbReference>
<dbReference type="InterPro" id="IPR009057">
    <property type="entry name" value="Homeodomain-like_sf"/>
</dbReference>
<dbReference type="SMART" id="SM00342">
    <property type="entry name" value="HTH_ARAC"/>
    <property type="match status" value="1"/>
</dbReference>
<name>A0ABV2R0K5_9HYPH</name>
<dbReference type="SUPFAM" id="SSF52317">
    <property type="entry name" value="Class I glutamine amidotransferase-like"/>
    <property type="match status" value="1"/>
</dbReference>
<evidence type="ECO:0000313" key="5">
    <source>
        <dbReference type="EMBL" id="MET4634211.1"/>
    </source>
</evidence>
<dbReference type="Gene3D" id="1.10.10.60">
    <property type="entry name" value="Homeodomain-like"/>
    <property type="match status" value="1"/>
</dbReference>
<evidence type="ECO:0000256" key="1">
    <source>
        <dbReference type="ARBA" id="ARBA00023015"/>
    </source>
</evidence>
<evidence type="ECO:0000256" key="2">
    <source>
        <dbReference type="ARBA" id="ARBA00023125"/>
    </source>
</evidence>
<dbReference type="PROSITE" id="PS01124">
    <property type="entry name" value="HTH_ARAC_FAMILY_2"/>
    <property type="match status" value="1"/>
</dbReference>
<accession>A0ABV2R0K5</accession>
<dbReference type="PROSITE" id="PS00041">
    <property type="entry name" value="HTH_ARAC_FAMILY_1"/>
    <property type="match status" value="1"/>
</dbReference>
<dbReference type="InterPro" id="IPR002818">
    <property type="entry name" value="DJ-1/PfpI"/>
</dbReference>
<feature type="domain" description="HTH araC/xylS-type" evidence="4">
    <location>
        <begin position="233"/>
        <end position="331"/>
    </location>
</feature>
<dbReference type="CDD" id="cd03136">
    <property type="entry name" value="GATase1_AraC_ArgR_like"/>
    <property type="match status" value="1"/>
</dbReference>
<dbReference type="InterPro" id="IPR052158">
    <property type="entry name" value="INH-QAR"/>
</dbReference>
<dbReference type="PANTHER" id="PTHR43130">
    <property type="entry name" value="ARAC-FAMILY TRANSCRIPTIONAL REGULATOR"/>
    <property type="match status" value="1"/>
</dbReference>
<reference evidence="5 6" key="1">
    <citation type="submission" date="2024-06" db="EMBL/GenBank/DDBJ databases">
        <title>Sorghum-associated microbial communities from plants grown in Nebraska, USA.</title>
        <authorList>
            <person name="Schachtman D."/>
        </authorList>
    </citation>
    <scope>NUCLEOTIDE SEQUENCE [LARGE SCALE GENOMIC DNA]</scope>
    <source>
        <strain evidence="5 6">3207</strain>
    </source>
</reference>
<evidence type="ECO:0000313" key="6">
    <source>
        <dbReference type="Proteomes" id="UP001549321"/>
    </source>
</evidence>
<dbReference type="InterPro" id="IPR018062">
    <property type="entry name" value="HTH_AraC-typ_CS"/>
</dbReference>
<evidence type="ECO:0000259" key="4">
    <source>
        <dbReference type="PROSITE" id="PS01124"/>
    </source>
</evidence>
<keyword evidence="2" id="KW-0238">DNA-binding</keyword>
<gene>
    <name evidence="5" type="ORF">ABIE08_002124</name>
</gene>
<comment type="caution">
    <text evidence="5">The sequence shown here is derived from an EMBL/GenBank/DDBJ whole genome shotgun (WGS) entry which is preliminary data.</text>
</comment>
<keyword evidence="3" id="KW-0804">Transcription</keyword>
<dbReference type="SUPFAM" id="SSF46689">
    <property type="entry name" value="Homeodomain-like"/>
    <property type="match status" value="2"/>
</dbReference>
<dbReference type="EMBL" id="JBEPSM010000001">
    <property type="protein sequence ID" value="MET4634211.1"/>
    <property type="molecule type" value="Genomic_DNA"/>
</dbReference>
<sequence length="342" mass="37367">MQKPVERSTMPVSLMPVAEAPRVYGFMLVPQFSMIAFTSAIEPLRLANRAAGRALYEWRLYSPDGRAIEASNGVAVAVDGAYAEAGGLAAAIVCAGLDVQTHGHRELMAVLRRLASFGVGIGAVCTGTYVLAKAGLLDGHAATIHWENFSSLASEFPDLDLSQELFEIDRNRFTCAGGTAAVDMMLSLIAGHHGTDIATEVTDQLIHHRVRDAAERQRMDLRARLGVAHPRLLAVVALMEQAIERPLTCQELAAKAGCSTRQLERLFHKYLGRSPTRHYLTIRLERSRELLRQTSRPILAIAVECGFVSASHFSKSYVEHFGRTPRAERNALRSGIPVRATG</sequence>